<keyword evidence="4 8" id="KW-0813">Transport</keyword>
<comment type="subcellular location">
    <subcellularLocation>
        <location evidence="1 8">Cytoplasm</location>
    </subcellularLocation>
</comment>
<dbReference type="AlphaFoldDB" id="A0A9X4MJM5"/>
<keyword evidence="11" id="KW-1185">Reference proteome</keyword>
<dbReference type="EMBL" id="JAPHEH010000001">
    <property type="protein sequence ID" value="MDG4476074.1"/>
    <property type="molecule type" value="Genomic_DNA"/>
</dbReference>
<comment type="function">
    <text evidence="7 8">Plays a role in the regulation of phosphate uptake.</text>
</comment>
<dbReference type="InterPro" id="IPR038078">
    <property type="entry name" value="PhoU-like_sf"/>
</dbReference>
<dbReference type="InterPro" id="IPR026022">
    <property type="entry name" value="PhoU_dom"/>
</dbReference>
<keyword evidence="6 8" id="KW-0592">Phosphate transport</keyword>
<proteinExistence type="inferred from homology"/>
<evidence type="ECO:0000256" key="5">
    <source>
        <dbReference type="ARBA" id="ARBA00022490"/>
    </source>
</evidence>
<comment type="subunit">
    <text evidence="3 8">Homodimer.</text>
</comment>
<dbReference type="PANTHER" id="PTHR42930:SF3">
    <property type="entry name" value="PHOSPHATE-SPECIFIC TRANSPORT SYSTEM ACCESSORY PROTEIN PHOU"/>
    <property type="match status" value="1"/>
</dbReference>
<evidence type="ECO:0000256" key="7">
    <source>
        <dbReference type="ARBA" id="ARBA00056181"/>
    </source>
</evidence>
<reference evidence="10" key="2">
    <citation type="submission" date="2022-10" db="EMBL/GenBank/DDBJ databases">
        <authorList>
            <person name="Aronson H.S."/>
        </authorList>
    </citation>
    <scope>NUCLEOTIDE SEQUENCE</scope>
    <source>
        <strain evidence="10">RS19-109</strain>
    </source>
</reference>
<name>A0A9X4MJM5_9BACT</name>
<sequence length="222" mass="25060">MPKHMQHDIDKLKAKIIAMGEAVEDRVYQATLSVINRDPSKANAVIKGDREIDDMEVEVEEDCLKILALYQPVAIDLRFIVAVLKINSDLERIGDLAVNIAERGLFLAGQEQFAIPFDLTAMVNLAEKMVTESIDALINHDVRLAHHIRAADDTMDAMNREMYTQLKGMLTTDTEHVNNLLHVLSVGRHLERIADHATNIAEDVIYLVDAQIIRHTPELYDE</sequence>
<dbReference type="GO" id="GO:0005737">
    <property type="term" value="C:cytoplasm"/>
    <property type="evidence" value="ECO:0007669"/>
    <property type="project" value="UniProtKB-SubCell"/>
</dbReference>
<dbReference type="FunFam" id="1.20.58.220:FF:000004">
    <property type="entry name" value="Phosphate-specific transport system accessory protein PhoU"/>
    <property type="match status" value="1"/>
</dbReference>
<dbReference type="GO" id="GO:0030643">
    <property type="term" value="P:intracellular phosphate ion homeostasis"/>
    <property type="evidence" value="ECO:0007669"/>
    <property type="project" value="InterPro"/>
</dbReference>
<evidence type="ECO:0000256" key="3">
    <source>
        <dbReference type="ARBA" id="ARBA00011738"/>
    </source>
</evidence>
<dbReference type="NCBIfam" id="TIGR02135">
    <property type="entry name" value="phoU_full"/>
    <property type="match status" value="1"/>
</dbReference>
<evidence type="ECO:0000256" key="4">
    <source>
        <dbReference type="ARBA" id="ARBA00022448"/>
    </source>
</evidence>
<accession>A0A9X4MJM5</accession>
<feature type="domain" description="PhoU" evidence="9">
    <location>
        <begin position="17"/>
        <end position="103"/>
    </location>
</feature>
<reference evidence="10" key="1">
    <citation type="journal article" date="2022" name="bioRxiv">
        <title>Thiovibrio frasassiensisgen. nov., sp. nov., an autotrophic, elemental sulfur disproportionating bacterium isolated from sulfidic karst sediment, and proposal of Thiovibrionaceae fam. nov.</title>
        <authorList>
            <person name="Aronson H."/>
            <person name="Thomas C."/>
            <person name="Bhattacharyya M."/>
            <person name="Eckstein S."/>
            <person name="Jensen S."/>
            <person name="Barco R."/>
            <person name="Macalady J."/>
            <person name="Amend J."/>
        </authorList>
    </citation>
    <scope>NUCLEOTIDE SEQUENCE</scope>
    <source>
        <strain evidence="10">RS19-109</strain>
    </source>
</reference>
<organism evidence="10 11">
    <name type="scientific">Thiovibrio frasassiensis</name>
    <dbReference type="NCBI Taxonomy" id="2984131"/>
    <lineage>
        <taxon>Bacteria</taxon>
        <taxon>Pseudomonadati</taxon>
        <taxon>Thermodesulfobacteriota</taxon>
        <taxon>Desulfobulbia</taxon>
        <taxon>Desulfobulbales</taxon>
        <taxon>Thiovibrionaceae</taxon>
        <taxon>Thiovibrio</taxon>
    </lineage>
</organism>
<comment type="similarity">
    <text evidence="2 8">Belongs to the PhoU family.</text>
</comment>
<evidence type="ECO:0000256" key="2">
    <source>
        <dbReference type="ARBA" id="ARBA00008107"/>
    </source>
</evidence>
<keyword evidence="5 8" id="KW-0963">Cytoplasm</keyword>
<dbReference type="GO" id="GO:0006817">
    <property type="term" value="P:phosphate ion transport"/>
    <property type="evidence" value="ECO:0007669"/>
    <property type="project" value="UniProtKB-KW"/>
</dbReference>
<dbReference type="Gene3D" id="1.20.58.220">
    <property type="entry name" value="Phosphate transport system protein phou homolog 2, domain 2"/>
    <property type="match status" value="1"/>
</dbReference>
<evidence type="ECO:0000256" key="8">
    <source>
        <dbReference type="PIRNR" id="PIRNR003107"/>
    </source>
</evidence>
<gene>
    <name evidence="10" type="primary">phoU</name>
    <name evidence="10" type="ORF">OLX77_07895</name>
</gene>
<protein>
    <recommendedName>
        <fullName evidence="8">Phosphate-specific transport system accessory protein PhoU</fullName>
    </recommendedName>
</protein>
<evidence type="ECO:0000313" key="11">
    <source>
        <dbReference type="Proteomes" id="UP001154240"/>
    </source>
</evidence>
<dbReference type="RefSeq" id="WP_307633043.1">
    <property type="nucleotide sequence ID" value="NZ_JAPHEH010000001.1"/>
</dbReference>
<dbReference type="GO" id="GO:0045936">
    <property type="term" value="P:negative regulation of phosphate metabolic process"/>
    <property type="evidence" value="ECO:0007669"/>
    <property type="project" value="InterPro"/>
</dbReference>
<evidence type="ECO:0000313" key="10">
    <source>
        <dbReference type="EMBL" id="MDG4476074.1"/>
    </source>
</evidence>
<dbReference type="PIRSF" id="PIRSF003107">
    <property type="entry name" value="PhoU"/>
    <property type="match status" value="1"/>
</dbReference>
<evidence type="ECO:0000256" key="1">
    <source>
        <dbReference type="ARBA" id="ARBA00004496"/>
    </source>
</evidence>
<evidence type="ECO:0000259" key="9">
    <source>
        <dbReference type="Pfam" id="PF01895"/>
    </source>
</evidence>
<feature type="domain" description="PhoU" evidence="9">
    <location>
        <begin position="120"/>
        <end position="204"/>
    </location>
</feature>
<comment type="caution">
    <text evidence="10">The sequence shown here is derived from an EMBL/GenBank/DDBJ whole genome shotgun (WGS) entry which is preliminary data.</text>
</comment>
<dbReference type="PANTHER" id="PTHR42930">
    <property type="entry name" value="PHOSPHATE-SPECIFIC TRANSPORT SYSTEM ACCESSORY PROTEIN PHOU"/>
    <property type="match status" value="1"/>
</dbReference>
<dbReference type="SUPFAM" id="SSF109755">
    <property type="entry name" value="PhoU-like"/>
    <property type="match status" value="1"/>
</dbReference>
<dbReference type="Proteomes" id="UP001154240">
    <property type="component" value="Unassembled WGS sequence"/>
</dbReference>
<dbReference type="Pfam" id="PF01895">
    <property type="entry name" value="PhoU"/>
    <property type="match status" value="2"/>
</dbReference>
<dbReference type="InterPro" id="IPR028366">
    <property type="entry name" value="PhoU"/>
</dbReference>
<evidence type="ECO:0000256" key="6">
    <source>
        <dbReference type="ARBA" id="ARBA00022592"/>
    </source>
</evidence>